<name>A0AAN6U0G8_9PEZI</name>
<keyword evidence="2" id="KW-1185">Reference proteome</keyword>
<accession>A0AAN6U0G8</accession>
<dbReference type="EMBL" id="MU853229">
    <property type="protein sequence ID" value="KAK4123076.1"/>
    <property type="molecule type" value="Genomic_DNA"/>
</dbReference>
<protein>
    <submittedName>
        <fullName evidence="1">Uncharacterized protein</fullName>
    </submittedName>
</protein>
<organism evidence="1 2">
    <name type="scientific">Parathielavia appendiculata</name>
    <dbReference type="NCBI Taxonomy" id="2587402"/>
    <lineage>
        <taxon>Eukaryota</taxon>
        <taxon>Fungi</taxon>
        <taxon>Dikarya</taxon>
        <taxon>Ascomycota</taxon>
        <taxon>Pezizomycotina</taxon>
        <taxon>Sordariomycetes</taxon>
        <taxon>Sordariomycetidae</taxon>
        <taxon>Sordariales</taxon>
        <taxon>Chaetomiaceae</taxon>
        <taxon>Parathielavia</taxon>
    </lineage>
</organism>
<sequence length="107" mass="11749">MHPAPRQCLMANRRPAELEIQQLLQASETKLLDPLAEGGELGSGACLCWCRALPIIHFQNMDEAGSRDDDLVTLRGCMADPPSKTAPDVQVQRSQHFHLGIPACFGR</sequence>
<dbReference type="GeneID" id="87824183"/>
<reference evidence="1" key="2">
    <citation type="submission" date="2023-05" db="EMBL/GenBank/DDBJ databases">
        <authorList>
            <consortium name="Lawrence Berkeley National Laboratory"/>
            <person name="Steindorff A."/>
            <person name="Hensen N."/>
            <person name="Bonometti L."/>
            <person name="Westerberg I."/>
            <person name="Brannstrom I.O."/>
            <person name="Guillou S."/>
            <person name="Cros-Aarteil S."/>
            <person name="Calhoun S."/>
            <person name="Haridas S."/>
            <person name="Kuo A."/>
            <person name="Mondo S."/>
            <person name="Pangilinan J."/>
            <person name="Riley R."/>
            <person name="Labutti K."/>
            <person name="Andreopoulos B."/>
            <person name="Lipzen A."/>
            <person name="Chen C."/>
            <person name="Yanf M."/>
            <person name="Daum C."/>
            <person name="Ng V."/>
            <person name="Clum A."/>
            <person name="Ohm R."/>
            <person name="Martin F."/>
            <person name="Silar P."/>
            <person name="Natvig D."/>
            <person name="Lalanne C."/>
            <person name="Gautier V."/>
            <person name="Ament-Velasquez S.L."/>
            <person name="Kruys A."/>
            <person name="Hutchinson M.I."/>
            <person name="Powell A.J."/>
            <person name="Barry K."/>
            <person name="Miller A.N."/>
            <person name="Grigoriev I.V."/>
            <person name="Debuchy R."/>
            <person name="Gladieux P."/>
            <person name="Thoren M.H."/>
            <person name="Johannesson H."/>
        </authorList>
    </citation>
    <scope>NUCLEOTIDE SEQUENCE</scope>
    <source>
        <strain evidence="1">CBS 731.68</strain>
    </source>
</reference>
<reference evidence="1" key="1">
    <citation type="journal article" date="2023" name="Mol. Phylogenet. Evol.">
        <title>Genome-scale phylogeny and comparative genomics of the fungal order Sordariales.</title>
        <authorList>
            <person name="Hensen N."/>
            <person name="Bonometti L."/>
            <person name="Westerberg I."/>
            <person name="Brannstrom I.O."/>
            <person name="Guillou S."/>
            <person name="Cros-Aarteil S."/>
            <person name="Calhoun S."/>
            <person name="Haridas S."/>
            <person name="Kuo A."/>
            <person name="Mondo S."/>
            <person name="Pangilinan J."/>
            <person name="Riley R."/>
            <person name="LaButti K."/>
            <person name="Andreopoulos B."/>
            <person name="Lipzen A."/>
            <person name="Chen C."/>
            <person name="Yan M."/>
            <person name="Daum C."/>
            <person name="Ng V."/>
            <person name="Clum A."/>
            <person name="Steindorff A."/>
            <person name="Ohm R.A."/>
            <person name="Martin F."/>
            <person name="Silar P."/>
            <person name="Natvig D.O."/>
            <person name="Lalanne C."/>
            <person name="Gautier V."/>
            <person name="Ament-Velasquez S.L."/>
            <person name="Kruys A."/>
            <person name="Hutchinson M.I."/>
            <person name="Powell A.J."/>
            <person name="Barry K."/>
            <person name="Miller A.N."/>
            <person name="Grigoriev I.V."/>
            <person name="Debuchy R."/>
            <person name="Gladieux P."/>
            <person name="Hiltunen Thoren M."/>
            <person name="Johannesson H."/>
        </authorList>
    </citation>
    <scope>NUCLEOTIDE SEQUENCE</scope>
    <source>
        <strain evidence="1">CBS 731.68</strain>
    </source>
</reference>
<dbReference type="Proteomes" id="UP001302602">
    <property type="component" value="Unassembled WGS sequence"/>
</dbReference>
<evidence type="ECO:0000313" key="1">
    <source>
        <dbReference type="EMBL" id="KAK4123076.1"/>
    </source>
</evidence>
<gene>
    <name evidence="1" type="ORF">N657DRAFT_446642</name>
</gene>
<dbReference type="AlphaFoldDB" id="A0AAN6U0G8"/>
<evidence type="ECO:0000313" key="2">
    <source>
        <dbReference type="Proteomes" id="UP001302602"/>
    </source>
</evidence>
<proteinExistence type="predicted"/>
<comment type="caution">
    <text evidence="1">The sequence shown here is derived from an EMBL/GenBank/DDBJ whole genome shotgun (WGS) entry which is preliminary data.</text>
</comment>
<dbReference type="RefSeq" id="XP_062646847.1">
    <property type="nucleotide sequence ID" value="XM_062787413.1"/>
</dbReference>